<name>A0ABQ8Q657_9AGAR</name>
<reference evidence="1" key="1">
    <citation type="submission" date="2022-08" db="EMBL/GenBank/DDBJ databases">
        <authorList>
            <consortium name="DOE Joint Genome Institute"/>
            <person name="Min B."/>
            <person name="Riley R."/>
            <person name="Sierra-Patev S."/>
            <person name="Naranjo-Ortiz M."/>
            <person name="Looney B."/>
            <person name="Konkel Z."/>
            <person name="Slot J.C."/>
            <person name="Sakamoto Y."/>
            <person name="Steenwyk J.L."/>
            <person name="Rokas A."/>
            <person name="Carro J."/>
            <person name="Camarero S."/>
            <person name="Ferreira P."/>
            <person name="Molpeceres G."/>
            <person name="Ruiz-Duenas F.J."/>
            <person name="Serrano A."/>
            <person name="Henrissat B."/>
            <person name="Drula E."/>
            <person name="Hughes K.W."/>
            <person name="Mata J.L."/>
            <person name="Ishikawa N.K."/>
            <person name="Vargas-Isla R."/>
            <person name="Ushijima S."/>
            <person name="Smith C.A."/>
            <person name="Ahrendt S."/>
            <person name="Andreopoulos W."/>
            <person name="He G."/>
            <person name="Labutti K."/>
            <person name="Lipzen A."/>
            <person name="Ng V."/>
            <person name="Sandor L."/>
            <person name="Barry K."/>
            <person name="Martinez A.T."/>
            <person name="Xiao Y."/>
            <person name="Gibbons J.G."/>
            <person name="Terashima K."/>
            <person name="Hibbett D.S."/>
            <person name="Grigoriev I.V."/>
        </authorList>
    </citation>
    <scope>NUCLEOTIDE SEQUENCE</scope>
    <source>
        <strain evidence="1">TFB10827</strain>
    </source>
</reference>
<sequence>MNQLSSIDGILYYAPVLFSHVVLSAPTSKSMASGVSGLLNVRGRHDCLHALYGPYETSDIYDHGWHRHRMYYMHVGIYVSGADSGRVRWVIIVHLYFFPIVFRSTEARGVVLHIPNLCVESSITECMRPRFNLCMTVPVSSIANSCNQDVNIILVALTLYV</sequence>
<protein>
    <submittedName>
        <fullName evidence="1">Uncharacterized protein</fullName>
    </submittedName>
</protein>
<dbReference type="Proteomes" id="UP001163828">
    <property type="component" value="Unassembled WGS sequence"/>
</dbReference>
<proteinExistence type="predicted"/>
<dbReference type="EMBL" id="MU790731">
    <property type="protein sequence ID" value="KAJ3993966.1"/>
    <property type="molecule type" value="Genomic_DNA"/>
</dbReference>
<comment type="caution">
    <text evidence="1">The sequence shown here is derived from an EMBL/GenBank/DDBJ whole genome shotgun (WGS) entry which is preliminary data.</text>
</comment>
<evidence type="ECO:0000313" key="1">
    <source>
        <dbReference type="EMBL" id="KAJ3993966.1"/>
    </source>
</evidence>
<organism evidence="1 2">
    <name type="scientific">Lentinula boryana</name>
    <dbReference type="NCBI Taxonomy" id="40481"/>
    <lineage>
        <taxon>Eukaryota</taxon>
        <taxon>Fungi</taxon>
        <taxon>Dikarya</taxon>
        <taxon>Basidiomycota</taxon>
        <taxon>Agaricomycotina</taxon>
        <taxon>Agaricomycetes</taxon>
        <taxon>Agaricomycetidae</taxon>
        <taxon>Agaricales</taxon>
        <taxon>Marasmiineae</taxon>
        <taxon>Omphalotaceae</taxon>
        <taxon>Lentinula</taxon>
    </lineage>
</organism>
<keyword evidence="2" id="KW-1185">Reference proteome</keyword>
<evidence type="ECO:0000313" key="2">
    <source>
        <dbReference type="Proteomes" id="UP001163828"/>
    </source>
</evidence>
<gene>
    <name evidence="1" type="ORF">F5050DRAFT_603605</name>
</gene>
<accession>A0ABQ8Q657</accession>